<dbReference type="GO" id="GO:0006310">
    <property type="term" value="P:DNA recombination"/>
    <property type="evidence" value="ECO:0007669"/>
    <property type="project" value="UniProtKB-KW"/>
</dbReference>
<reference evidence="3 4" key="1">
    <citation type="submission" date="2015-09" db="EMBL/GenBank/DDBJ databases">
        <title>Draft genome of the parasitic nematode Teladorsagia circumcincta isolate WARC Sus (inbred).</title>
        <authorList>
            <person name="Mitreva M."/>
        </authorList>
    </citation>
    <scope>NUCLEOTIDE SEQUENCE [LARGE SCALE GENOMIC DNA]</scope>
    <source>
        <strain evidence="3 4">S</strain>
    </source>
</reference>
<evidence type="ECO:0000313" key="3">
    <source>
        <dbReference type="EMBL" id="PIO57951.1"/>
    </source>
</evidence>
<dbReference type="InterPro" id="IPR013762">
    <property type="entry name" value="Integrase-like_cat_sf"/>
</dbReference>
<dbReference type="Proteomes" id="UP000230423">
    <property type="component" value="Unassembled WGS sequence"/>
</dbReference>
<dbReference type="AlphaFoldDB" id="A0A2G9TJ19"/>
<keyword evidence="1" id="KW-0233">DNA recombination</keyword>
<feature type="region of interest" description="Disordered" evidence="2">
    <location>
        <begin position="1"/>
        <end position="22"/>
    </location>
</feature>
<dbReference type="InterPro" id="IPR011010">
    <property type="entry name" value="DNA_brk_join_enz"/>
</dbReference>
<feature type="non-terminal residue" evidence="3">
    <location>
        <position position="155"/>
    </location>
</feature>
<evidence type="ECO:0000313" key="4">
    <source>
        <dbReference type="Proteomes" id="UP000230423"/>
    </source>
</evidence>
<dbReference type="GO" id="GO:0015074">
    <property type="term" value="P:DNA integration"/>
    <property type="evidence" value="ECO:0007669"/>
    <property type="project" value="InterPro"/>
</dbReference>
<organism evidence="3 4">
    <name type="scientific">Teladorsagia circumcincta</name>
    <name type="common">Brown stomach worm</name>
    <name type="synonym">Ostertagia circumcincta</name>
    <dbReference type="NCBI Taxonomy" id="45464"/>
    <lineage>
        <taxon>Eukaryota</taxon>
        <taxon>Metazoa</taxon>
        <taxon>Ecdysozoa</taxon>
        <taxon>Nematoda</taxon>
        <taxon>Chromadorea</taxon>
        <taxon>Rhabditida</taxon>
        <taxon>Rhabditina</taxon>
        <taxon>Rhabditomorpha</taxon>
        <taxon>Strongyloidea</taxon>
        <taxon>Trichostrongylidae</taxon>
        <taxon>Teladorsagia</taxon>
    </lineage>
</organism>
<dbReference type="OrthoDB" id="5868766at2759"/>
<dbReference type="GO" id="GO:0003677">
    <property type="term" value="F:DNA binding"/>
    <property type="evidence" value="ECO:0007669"/>
    <property type="project" value="InterPro"/>
</dbReference>
<evidence type="ECO:0008006" key="5">
    <source>
        <dbReference type="Google" id="ProtNLM"/>
    </source>
</evidence>
<dbReference type="Gene3D" id="1.10.443.10">
    <property type="entry name" value="Intergrase catalytic core"/>
    <property type="match status" value="1"/>
</dbReference>
<proteinExistence type="predicted"/>
<dbReference type="SUPFAM" id="SSF56349">
    <property type="entry name" value="DNA breaking-rejoining enzymes"/>
    <property type="match status" value="1"/>
</dbReference>
<protein>
    <recommendedName>
        <fullName evidence="5">Tyr recombinase domain-containing protein</fullName>
    </recommendedName>
</protein>
<dbReference type="EMBL" id="KZ363015">
    <property type="protein sequence ID" value="PIO57951.1"/>
    <property type="molecule type" value="Genomic_DNA"/>
</dbReference>
<sequence length="155" mass="17300">MARQSYEAPPSYDPAPKRRVSRRGADNCEIQNAIFAAPRFKEAATLGSVKRSLPPGQHRAKIQLKHMSQLIHLGITSNDPKVTQAAALALIQFKALLRISEAQNLRSSHVKHIGNGLWQVKINKSKKDQFSKGAVIPFRFSAEEAQLWSKYINSV</sequence>
<keyword evidence="4" id="KW-1185">Reference proteome</keyword>
<evidence type="ECO:0000256" key="1">
    <source>
        <dbReference type="ARBA" id="ARBA00023172"/>
    </source>
</evidence>
<gene>
    <name evidence="3" type="ORF">TELCIR_20628</name>
</gene>
<name>A0A2G9TJ19_TELCI</name>
<evidence type="ECO:0000256" key="2">
    <source>
        <dbReference type="SAM" id="MobiDB-lite"/>
    </source>
</evidence>
<accession>A0A2G9TJ19</accession>